<dbReference type="RefSeq" id="WP_133441304.1">
    <property type="nucleotide sequence ID" value="NZ_CP034726.1"/>
</dbReference>
<keyword evidence="1" id="KW-0472">Membrane</keyword>
<keyword evidence="2" id="KW-0378">Hydrolase</keyword>
<dbReference type="AlphaFoldDB" id="A0A4V1ALI9"/>
<accession>A0A4V1ALI9</accession>
<dbReference type="EMBL" id="CP034726">
    <property type="protein sequence ID" value="QBP17759.1"/>
    <property type="molecule type" value="Genomic_DNA"/>
</dbReference>
<dbReference type="KEGG" id="lji:ELX58_00905"/>
<keyword evidence="1" id="KW-0812">Transmembrane</keyword>
<proteinExistence type="predicted"/>
<organism evidence="2 3">
    <name type="scientific">Acetilactobacillus jinshanensis</name>
    <dbReference type="NCBI Taxonomy" id="1720083"/>
    <lineage>
        <taxon>Bacteria</taxon>
        <taxon>Bacillati</taxon>
        <taxon>Bacillota</taxon>
        <taxon>Bacilli</taxon>
        <taxon>Lactobacillales</taxon>
        <taxon>Lactobacillaceae</taxon>
        <taxon>Acetilactobacillus</taxon>
    </lineage>
</organism>
<evidence type="ECO:0000313" key="3">
    <source>
        <dbReference type="Proteomes" id="UP000294321"/>
    </source>
</evidence>
<dbReference type="Pfam" id="PF06028">
    <property type="entry name" value="DUF915"/>
    <property type="match status" value="1"/>
</dbReference>
<keyword evidence="3" id="KW-1185">Reference proteome</keyword>
<dbReference type="InterPro" id="IPR029058">
    <property type="entry name" value="AB_hydrolase_fold"/>
</dbReference>
<dbReference type="Gene3D" id="3.40.50.1820">
    <property type="entry name" value="alpha/beta hydrolase"/>
    <property type="match status" value="1"/>
</dbReference>
<gene>
    <name evidence="2" type="ORF">ELX58_00905</name>
</gene>
<protein>
    <submittedName>
        <fullName evidence="2">Alpha/beta hydrolase</fullName>
    </submittedName>
</protein>
<feature type="transmembrane region" description="Helical" evidence="1">
    <location>
        <begin position="7"/>
        <end position="25"/>
    </location>
</feature>
<dbReference type="GO" id="GO:0016787">
    <property type="term" value="F:hydrolase activity"/>
    <property type="evidence" value="ECO:0007669"/>
    <property type="project" value="UniProtKB-KW"/>
</dbReference>
<dbReference type="OrthoDB" id="503948at2"/>
<dbReference type="SUPFAM" id="SSF53474">
    <property type="entry name" value="alpha/beta-Hydrolases"/>
    <property type="match status" value="1"/>
</dbReference>
<keyword evidence="1" id="KW-1133">Transmembrane helix</keyword>
<reference evidence="3" key="1">
    <citation type="submission" date="2018-12" db="EMBL/GenBank/DDBJ databases">
        <title>A new species of lactobacillus.</title>
        <authorList>
            <person name="Jian Y."/>
            <person name="Xin L."/>
            <person name="Hong Z.J."/>
            <person name="Ming L.Z."/>
            <person name="Hong X.Z."/>
        </authorList>
    </citation>
    <scope>NUCLEOTIDE SEQUENCE [LARGE SCALE GENOMIC DNA]</scope>
    <source>
        <strain evidence="3">HSLZ-75</strain>
    </source>
</reference>
<dbReference type="Proteomes" id="UP000294321">
    <property type="component" value="Chromosome"/>
</dbReference>
<sequence length="299" mass="34150">MSKWLQHTIELIVVCVALIGVAVFYNTHQVSTGGHTTHHHLRTARQVASSDEVPTLYFHGLQGTARSTNHLIDTAARTDGQRAMIINVDRNGRLDCRGSIRKNMKHPLVQVNFLDNMAPVSRQVQWAHQILMLMKSKYHINKYNAIAHSAGAITVLETTDRYGTQKNVAHLSRFASIAGPYDGVIGMNDQPNQNTINRQGKPQIFYHSNRWYPGYEQLLRDSRHFPKGVKVLNIYGRIDRKVNADGYVTNVSARSLKYLLHGRDVSYEEVPIYGRYAEHSWLHHNSVVDRIVNRFIFNK</sequence>
<name>A0A4V1ALI9_9LACO</name>
<evidence type="ECO:0000256" key="1">
    <source>
        <dbReference type="SAM" id="Phobius"/>
    </source>
</evidence>
<evidence type="ECO:0000313" key="2">
    <source>
        <dbReference type="EMBL" id="QBP17759.1"/>
    </source>
</evidence>
<dbReference type="InterPro" id="IPR010315">
    <property type="entry name" value="DUF915_hydro-like"/>
</dbReference>